<protein>
    <submittedName>
        <fullName evidence="8">Sigma-70 family RNA polymerase sigma factor</fullName>
    </submittedName>
</protein>
<dbReference type="GO" id="GO:0006352">
    <property type="term" value="P:DNA-templated transcription initiation"/>
    <property type="evidence" value="ECO:0007669"/>
    <property type="project" value="InterPro"/>
</dbReference>
<evidence type="ECO:0000313" key="8">
    <source>
        <dbReference type="EMBL" id="TKV57794.1"/>
    </source>
</evidence>
<dbReference type="RefSeq" id="WP_137450878.1">
    <property type="nucleotide sequence ID" value="NZ_SZZH01000004.1"/>
</dbReference>
<dbReference type="EMBL" id="SZZH01000004">
    <property type="protein sequence ID" value="TKV57794.1"/>
    <property type="molecule type" value="Genomic_DNA"/>
</dbReference>
<dbReference type="CDD" id="cd06171">
    <property type="entry name" value="Sigma70_r4"/>
    <property type="match status" value="1"/>
</dbReference>
<gene>
    <name evidence="8" type="ORF">FDO65_16805</name>
</gene>
<evidence type="ECO:0000259" key="7">
    <source>
        <dbReference type="Pfam" id="PF08281"/>
    </source>
</evidence>
<dbReference type="InterPro" id="IPR036388">
    <property type="entry name" value="WH-like_DNA-bd_sf"/>
</dbReference>
<dbReference type="InterPro" id="IPR013249">
    <property type="entry name" value="RNA_pol_sigma70_r4_t2"/>
</dbReference>
<keyword evidence="3" id="KW-0731">Sigma factor</keyword>
<evidence type="ECO:0000256" key="2">
    <source>
        <dbReference type="ARBA" id="ARBA00023015"/>
    </source>
</evidence>
<dbReference type="InterPro" id="IPR013325">
    <property type="entry name" value="RNA_pol_sigma_r2"/>
</dbReference>
<feature type="compositionally biased region" description="Basic and acidic residues" evidence="5">
    <location>
        <begin position="1"/>
        <end position="10"/>
    </location>
</feature>
<feature type="domain" description="RNA polymerase sigma-70 region 2" evidence="6">
    <location>
        <begin position="57"/>
        <end position="123"/>
    </location>
</feature>
<keyword evidence="2" id="KW-0805">Transcription regulation</keyword>
<dbReference type="GO" id="GO:0016987">
    <property type="term" value="F:sigma factor activity"/>
    <property type="evidence" value="ECO:0007669"/>
    <property type="project" value="UniProtKB-KW"/>
</dbReference>
<dbReference type="InterPro" id="IPR013324">
    <property type="entry name" value="RNA_pol_sigma_r3/r4-like"/>
</dbReference>
<proteinExistence type="inferred from homology"/>
<evidence type="ECO:0000259" key="6">
    <source>
        <dbReference type="Pfam" id="PF04542"/>
    </source>
</evidence>
<dbReference type="InterPro" id="IPR007627">
    <property type="entry name" value="RNA_pol_sigma70_r2"/>
</dbReference>
<name>A0A4U6QCH2_9ACTN</name>
<keyword evidence="4" id="KW-0804">Transcription</keyword>
<sequence length="215" mass="24042">MPSPAHEPDRPALAAVPDPGPADSGVRQRDGRSQGGEAEVLLQRVARGDEDAFERFYDLFASRVFGLVRRVVRDPGQAEEVAQEVFLEVWRRASRFDESRGSATGWVLTLAHARAVDRVRSAQAATDREVRVAAATTERDVDTVVEEVEQRFERRAVQRCLGTLTDRQRESITLAYYSGYTYREVAELLSTPLPTVKTRLRDGLIRLRDCLGVAS</sequence>
<dbReference type="Proteomes" id="UP000306985">
    <property type="component" value="Unassembled WGS sequence"/>
</dbReference>
<reference evidence="8 9" key="1">
    <citation type="submission" date="2019-05" db="EMBL/GenBank/DDBJ databases">
        <title>Nakamurella sp. N5BH11, whole genome shotgun sequence.</title>
        <authorList>
            <person name="Tuo L."/>
        </authorList>
    </citation>
    <scope>NUCLEOTIDE SEQUENCE [LARGE SCALE GENOMIC DNA]</scope>
    <source>
        <strain evidence="8 9">N5BH11</strain>
    </source>
</reference>
<organism evidence="8 9">
    <name type="scientific">Nakamurella flava</name>
    <dbReference type="NCBI Taxonomy" id="2576308"/>
    <lineage>
        <taxon>Bacteria</taxon>
        <taxon>Bacillati</taxon>
        <taxon>Actinomycetota</taxon>
        <taxon>Actinomycetes</taxon>
        <taxon>Nakamurellales</taxon>
        <taxon>Nakamurellaceae</taxon>
        <taxon>Nakamurella</taxon>
    </lineage>
</organism>
<evidence type="ECO:0000256" key="3">
    <source>
        <dbReference type="ARBA" id="ARBA00023082"/>
    </source>
</evidence>
<dbReference type="NCBIfam" id="NF007228">
    <property type="entry name" value="PRK09646.1"/>
    <property type="match status" value="1"/>
</dbReference>
<dbReference type="SUPFAM" id="SSF88946">
    <property type="entry name" value="Sigma2 domain of RNA polymerase sigma factors"/>
    <property type="match status" value="1"/>
</dbReference>
<evidence type="ECO:0000256" key="1">
    <source>
        <dbReference type="ARBA" id="ARBA00010641"/>
    </source>
</evidence>
<dbReference type="Gene3D" id="1.10.1740.10">
    <property type="match status" value="1"/>
</dbReference>
<dbReference type="AlphaFoldDB" id="A0A4U6QCH2"/>
<comment type="caution">
    <text evidence="8">The sequence shown here is derived from an EMBL/GenBank/DDBJ whole genome shotgun (WGS) entry which is preliminary data.</text>
</comment>
<accession>A0A4U6QCH2</accession>
<dbReference type="Gene3D" id="1.10.10.10">
    <property type="entry name" value="Winged helix-like DNA-binding domain superfamily/Winged helix DNA-binding domain"/>
    <property type="match status" value="1"/>
</dbReference>
<dbReference type="Pfam" id="PF04542">
    <property type="entry name" value="Sigma70_r2"/>
    <property type="match status" value="1"/>
</dbReference>
<dbReference type="OrthoDB" id="9784272at2"/>
<feature type="region of interest" description="Disordered" evidence="5">
    <location>
        <begin position="1"/>
        <end position="37"/>
    </location>
</feature>
<keyword evidence="9" id="KW-1185">Reference proteome</keyword>
<feature type="domain" description="RNA polymerase sigma factor 70 region 4 type 2" evidence="7">
    <location>
        <begin position="154"/>
        <end position="207"/>
    </location>
</feature>
<dbReference type="GO" id="GO:0003677">
    <property type="term" value="F:DNA binding"/>
    <property type="evidence" value="ECO:0007669"/>
    <property type="project" value="InterPro"/>
</dbReference>
<evidence type="ECO:0000313" key="9">
    <source>
        <dbReference type="Proteomes" id="UP000306985"/>
    </source>
</evidence>
<comment type="similarity">
    <text evidence="1">Belongs to the sigma-70 factor family. ECF subfamily.</text>
</comment>
<dbReference type="PANTHER" id="PTHR43133">
    <property type="entry name" value="RNA POLYMERASE ECF-TYPE SIGMA FACTO"/>
    <property type="match status" value="1"/>
</dbReference>
<dbReference type="InterPro" id="IPR014284">
    <property type="entry name" value="RNA_pol_sigma-70_dom"/>
</dbReference>
<evidence type="ECO:0000256" key="4">
    <source>
        <dbReference type="ARBA" id="ARBA00023163"/>
    </source>
</evidence>
<dbReference type="InterPro" id="IPR039425">
    <property type="entry name" value="RNA_pol_sigma-70-like"/>
</dbReference>
<dbReference type="Pfam" id="PF08281">
    <property type="entry name" value="Sigma70_r4_2"/>
    <property type="match status" value="1"/>
</dbReference>
<dbReference type="SUPFAM" id="SSF88659">
    <property type="entry name" value="Sigma3 and sigma4 domains of RNA polymerase sigma factors"/>
    <property type="match status" value="1"/>
</dbReference>
<dbReference type="PANTHER" id="PTHR43133:SF66">
    <property type="entry name" value="ECF RNA POLYMERASE SIGMA FACTOR SIGK"/>
    <property type="match status" value="1"/>
</dbReference>
<dbReference type="NCBIfam" id="TIGR02937">
    <property type="entry name" value="sigma70-ECF"/>
    <property type="match status" value="1"/>
</dbReference>
<evidence type="ECO:0000256" key="5">
    <source>
        <dbReference type="SAM" id="MobiDB-lite"/>
    </source>
</evidence>